<dbReference type="Gene3D" id="3.90.870.20">
    <property type="entry name" value="Carbamoyltransferase, C-terminal domain"/>
    <property type="match status" value="1"/>
</dbReference>
<dbReference type="RefSeq" id="WP_214917266.1">
    <property type="nucleotide sequence ID" value="NZ_JAGGNX010000019.1"/>
</dbReference>
<dbReference type="AlphaFoldDB" id="A0A944HC10"/>
<evidence type="ECO:0000259" key="2">
    <source>
        <dbReference type="Pfam" id="PF02543"/>
    </source>
</evidence>
<dbReference type="SUPFAM" id="SSF53067">
    <property type="entry name" value="Actin-like ATPase domain"/>
    <property type="match status" value="1"/>
</dbReference>
<dbReference type="Pfam" id="PF02543">
    <property type="entry name" value="Carbam_trans_N"/>
    <property type="match status" value="1"/>
</dbReference>
<evidence type="ECO:0000313" key="5">
    <source>
        <dbReference type="Proteomes" id="UP000692896"/>
    </source>
</evidence>
<dbReference type="InterPro" id="IPR003696">
    <property type="entry name" value="Carbtransf_dom"/>
</dbReference>
<dbReference type="Gene3D" id="3.30.420.40">
    <property type="match status" value="2"/>
</dbReference>
<dbReference type="CDD" id="cd24098">
    <property type="entry name" value="ASKHA_NBD_TobZ_N"/>
    <property type="match status" value="1"/>
</dbReference>
<name>A0A944HC10_PSEFL</name>
<feature type="domain" description="Carbamoyltransferase C-terminal" evidence="3">
    <location>
        <begin position="405"/>
        <end position="593"/>
    </location>
</feature>
<protein>
    <submittedName>
        <fullName evidence="4">Carbamoyltransferase</fullName>
    </submittedName>
</protein>
<gene>
    <name evidence="4" type="ORF">J7E47_03955</name>
</gene>
<dbReference type="PANTHER" id="PTHR34847">
    <property type="entry name" value="NODULATION PROTEIN U"/>
    <property type="match status" value="1"/>
</dbReference>
<organism evidence="4 5">
    <name type="scientific">Pseudomonas fluorescens</name>
    <dbReference type="NCBI Taxonomy" id="294"/>
    <lineage>
        <taxon>Bacteria</taxon>
        <taxon>Pseudomonadati</taxon>
        <taxon>Pseudomonadota</taxon>
        <taxon>Gammaproteobacteria</taxon>
        <taxon>Pseudomonadales</taxon>
        <taxon>Pseudomonadaceae</taxon>
        <taxon>Pseudomonas</taxon>
    </lineage>
</organism>
<dbReference type="InterPro" id="IPR038152">
    <property type="entry name" value="Carbam_trans_C_sf"/>
</dbReference>
<sequence length="612" mass="67876">MTCYVLGISAYYHDSAAALLGDGHIVAAAQEERFSRKKQDARFPRNAIDFCLEQAGITLSQVNHIYYYENPYKKLSRIGATYLNFGAKGMGSFLSEMPAWLTEKVHIKRTLKREFASCRTADGHCPAISYIDHHQSHAGSAFYASPYDEAAVLCIDGVGEWATTSAWWGTGKDLKPLWDIRFPHSLGLLYSAFTYFCGFKVDSGEYKLMGLAPYGNPVYAKTILDHLIDVKDDGSFWLDMSYFDYAVGDCMVSDKFAQLFGGPRREPESQITQREFDLAASVQQVLEGVILKLAQTIKAQTGARHLCMAGGVALNCVANGKLLESGIFESIWVQPAAGDSGGALGAAYTGWYERRQAVRPSQVADRMAGSLLGSCYSDGQVEAALNACGAVYRKVSDEERSQIVAEKLAAGRVIGWFQGKMEFGPRSLGSRSILGDPRNPDMQSVMNLKIKNRESFRPFAPAVLEEHAASWFDLNSSSPYMLFVVPISAEVSLTPVIDKPLQGIEKLKVVRSHIPAVTHVDYSARVQTVNQHSNRAFHTLLQRFHALTGCPVLINTSFNVRGEPIVETPQNAYLCFLRTHMDDLVIGRYVMEKDQQPPLQSDGDWRTEFELD</sequence>
<evidence type="ECO:0000313" key="4">
    <source>
        <dbReference type="EMBL" id="MBT2327867.1"/>
    </source>
</evidence>
<comment type="caution">
    <text evidence="4">The sequence shown here is derived from an EMBL/GenBank/DDBJ whole genome shotgun (WGS) entry which is preliminary data.</text>
</comment>
<dbReference type="PANTHER" id="PTHR34847:SF1">
    <property type="entry name" value="NODULATION PROTEIN U"/>
    <property type="match status" value="1"/>
</dbReference>
<accession>A0A944HC10</accession>
<dbReference type="InterPro" id="IPR043129">
    <property type="entry name" value="ATPase_NBD"/>
</dbReference>
<dbReference type="EMBL" id="JAGGOB010000008">
    <property type="protein sequence ID" value="MBT2327867.1"/>
    <property type="molecule type" value="Genomic_DNA"/>
</dbReference>
<proteinExistence type="inferred from homology"/>
<dbReference type="Proteomes" id="UP000692896">
    <property type="component" value="Unassembled WGS sequence"/>
</dbReference>
<evidence type="ECO:0000256" key="1">
    <source>
        <dbReference type="ARBA" id="ARBA00006129"/>
    </source>
</evidence>
<comment type="similarity">
    <text evidence="1">Belongs to the NodU/CmcH family.</text>
</comment>
<dbReference type="Pfam" id="PF16861">
    <property type="entry name" value="Carbam_trans_C"/>
    <property type="match status" value="1"/>
</dbReference>
<dbReference type="GO" id="GO:0003824">
    <property type="term" value="F:catalytic activity"/>
    <property type="evidence" value="ECO:0007669"/>
    <property type="project" value="InterPro"/>
</dbReference>
<dbReference type="InterPro" id="IPR031730">
    <property type="entry name" value="Carbam_trans_C"/>
</dbReference>
<reference evidence="4" key="1">
    <citation type="submission" date="2021-03" db="EMBL/GenBank/DDBJ databases">
        <title>Genomic analysis provides insights into the functional capacity of soil bacteria communities inhabiting an altitudinal gradient in the Atacama Desert.</title>
        <authorList>
            <person name="Gonzalez M."/>
            <person name="Maldonado J."/>
            <person name="Maza F."/>
            <person name="Hodar C."/>
            <person name="Cortes M."/>
            <person name="Palma R."/>
            <person name="Andreani C."/>
            <person name="Gaete A."/>
            <person name="Vasquez-Dean J."/>
            <person name="Acuna V."/>
            <person name="Aguado M."/>
            <person name="Mandakovic D."/>
            <person name="Latorre M."/>
            <person name="Orellana A."/>
            <person name="Gutierrez R."/>
            <person name="Montecino M."/>
            <person name="Allende M."/>
            <person name="Maass A."/>
            <person name="Cambiazo V."/>
        </authorList>
    </citation>
    <scope>NUCLEOTIDE SEQUENCE</scope>
    <source>
        <strain evidence="4">ISL-25</strain>
    </source>
</reference>
<evidence type="ECO:0000259" key="3">
    <source>
        <dbReference type="Pfam" id="PF16861"/>
    </source>
</evidence>
<feature type="domain" description="Carbamoyltransferase" evidence="2">
    <location>
        <begin position="5"/>
        <end position="347"/>
    </location>
</feature>
<dbReference type="InterPro" id="IPR051338">
    <property type="entry name" value="NodU/CmcH_Carbamoyltrnsfr"/>
</dbReference>